<evidence type="ECO:0000256" key="8">
    <source>
        <dbReference type="ARBA" id="ARBA00022989"/>
    </source>
</evidence>
<dbReference type="SMART" id="SM00388">
    <property type="entry name" value="HisKA"/>
    <property type="match status" value="1"/>
</dbReference>
<dbReference type="Proteomes" id="UP000253094">
    <property type="component" value="Unassembled WGS sequence"/>
</dbReference>
<dbReference type="SUPFAM" id="SSF158472">
    <property type="entry name" value="HAMP domain-like"/>
    <property type="match status" value="1"/>
</dbReference>
<dbReference type="Gene3D" id="3.30.565.10">
    <property type="entry name" value="Histidine kinase-like ATPase, C-terminal domain"/>
    <property type="match status" value="1"/>
</dbReference>
<dbReference type="PRINTS" id="PR00344">
    <property type="entry name" value="BCTRLSENSOR"/>
</dbReference>
<dbReference type="AlphaFoldDB" id="A0A367FLK6"/>
<dbReference type="EC" id="2.7.13.3" evidence="3"/>
<evidence type="ECO:0000259" key="13">
    <source>
        <dbReference type="PROSITE" id="PS50109"/>
    </source>
</evidence>
<sequence>MIVPPGAPGANGVSATDDAAPARGQEYSAAHAPVSPPLGPAAASRAEDAGRPGDPAAPVQSALSAQSTPSTQPARSRPPAQSTAPEASPGSWPGGWRSEQPTVQSTRPPFRPKTPPPPPSGPPAWDGPPPIGPRPVAHDWLGRIRLLRGRMSIRVRLTLTYGALFFAAGALLLFVMYSFVGQSIDTSWPEFPVQLPADAPAAWVDNIRENWASLRDEMIASARHQILIRSLLALCGVGILALVFGYFVADRALRPIQKITSTARKLSDTSLAHDRIDLDGPDDEIKELADTFDAMLTRLGRAFDAQRRFVDNASHELRTPLAINRTVLEVALGDPSASEDLKVLGRTLLGTNARNEHLIEGLLLLARSERELAVRKPVDLRDVGRTVVEQHTAMAEEAGVTVHTDLRPAPTMGDPVLVERLVANLVENAVKYNVPTSGQVWLRTGMVDGAPVVQVANTGQHVPAYEVDDLFEPFRRLNSDRVESARGTGLGLSIVRAVVRAHQGIVKAVPREGGGLVMTVRLPAG</sequence>
<dbReference type="InterPro" id="IPR003594">
    <property type="entry name" value="HATPase_dom"/>
</dbReference>
<evidence type="ECO:0000256" key="5">
    <source>
        <dbReference type="ARBA" id="ARBA00022679"/>
    </source>
</evidence>
<protein>
    <recommendedName>
        <fullName evidence="3">histidine kinase</fullName>
        <ecNumber evidence="3">2.7.13.3</ecNumber>
    </recommendedName>
</protein>
<dbReference type="CDD" id="cd00082">
    <property type="entry name" value="HisKA"/>
    <property type="match status" value="1"/>
</dbReference>
<dbReference type="InterPro" id="IPR003661">
    <property type="entry name" value="HisK_dim/P_dom"/>
</dbReference>
<evidence type="ECO:0000256" key="7">
    <source>
        <dbReference type="ARBA" id="ARBA00022777"/>
    </source>
</evidence>
<comment type="subcellular location">
    <subcellularLocation>
        <location evidence="2">Cell membrane</location>
    </subcellularLocation>
</comment>
<dbReference type="InterPro" id="IPR005467">
    <property type="entry name" value="His_kinase_dom"/>
</dbReference>
<keyword evidence="10 12" id="KW-0472">Membrane</keyword>
<feature type="domain" description="Histidine kinase" evidence="13">
    <location>
        <begin position="312"/>
        <end position="525"/>
    </location>
</feature>
<feature type="transmembrane region" description="Helical" evidence="12">
    <location>
        <begin position="226"/>
        <end position="249"/>
    </location>
</feature>
<evidence type="ECO:0000256" key="10">
    <source>
        <dbReference type="ARBA" id="ARBA00023136"/>
    </source>
</evidence>
<comment type="caution">
    <text evidence="15">The sequence shown here is derived from an EMBL/GenBank/DDBJ whole genome shotgun (WGS) entry which is preliminary data.</text>
</comment>
<comment type="catalytic activity">
    <reaction evidence="1">
        <text>ATP + protein L-histidine = ADP + protein N-phospho-L-histidine.</text>
        <dbReference type="EC" id="2.7.13.3"/>
    </reaction>
</comment>
<dbReference type="GO" id="GO:0000155">
    <property type="term" value="F:phosphorelay sensor kinase activity"/>
    <property type="evidence" value="ECO:0007669"/>
    <property type="project" value="InterPro"/>
</dbReference>
<dbReference type="Pfam" id="PF00672">
    <property type="entry name" value="HAMP"/>
    <property type="match status" value="1"/>
</dbReference>
<feature type="compositionally biased region" description="Polar residues" evidence="11">
    <location>
        <begin position="61"/>
        <end position="85"/>
    </location>
</feature>
<keyword evidence="9" id="KW-0902">Two-component regulatory system</keyword>
<dbReference type="InterPro" id="IPR036890">
    <property type="entry name" value="HATPase_C_sf"/>
</dbReference>
<evidence type="ECO:0000256" key="6">
    <source>
        <dbReference type="ARBA" id="ARBA00022692"/>
    </source>
</evidence>
<dbReference type="EMBL" id="QOIL01000007">
    <property type="protein sequence ID" value="RCG30702.1"/>
    <property type="molecule type" value="Genomic_DNA"/>
</dbReference>
<dbReference type="InterPro" id="IPR036097">
    <property type="entry name" value="HisK_dim/P_sf"/>
</dbReference>
<evidence type="ECO:0000256" key="2">
    <source>
        <dbReference type="ARBA" id="ARBA00004236"/>
    </source>
</evidence>
<evidence type="ECO:0000256" key="11">
    <source>
        <dbReference type="SAM" id="MobiDB-lite"/>
    </source>
</evidence>
<keyword evidence="6 12" id="KW-0812">Transmembrane</keyword>
<keyword evidence="4" id="KW-0597">Phosphoprotein</keyword>
<evidence type="ECO:0000256" key="3">
    <source>
        <dbReference type="ARBA" id="ARBA00012438"/>
    </source>
</evidence>
<evidence type="ECO:0000256" key="9">
    <source>
        <dbReference type="ARBA" id="ARBA00023012"/>
    </source>
</evidence>
<gene>
    <name evidence="15" type="ORF">DQ384_14875</name>
</gene>
<dbReference type="OrthoDB" id="3224230at2"/>
<keyword evidence="16" id="KW-1185">Reference proteome</keyword>
<feature type="transmembrane region" description="Helical" evidence="12">
    <location>
        <begin position="158"/>
        <end position="180"/>
    </location>
</feature>
<dbReference type="PROSITE" id="PS50109">
    <property type="entry name" value="HIS_KIN"/>
    <property type="match status" value="1"/>
</dbReference>
<dbReference type="Gene3D" id="1.10.287.130">
    <property type="match status" value="1"/>
</dbReference>
<feature type="domain" description="HAMP" evidence="14">
    <location>
        <begin position="250"/>
        <end position="304"/>
    </location>
</feature>
<dbReference type="Pfam" id="PF02518">
    <property type="entry name" value="HATPase_c"/>
    <property type="match status" value="1"/>
</dbReference>
<feature type="region of interest" description="Disordered" evidence="11">
    <location>
        <begin position="1"/>
        <end position="131"/>
    </location>
</feature>
<evidence type="ECO:0000313" key="16">
    <source>
        <dbReference type="Proteomes" id="UP000253094"/>
    </source>
</evidence>
<dbReference type="PANTHER" id="PTHR45436">
    <property type="entry name" value="SENSOR HISTIDINE KINASE YKOH"/>
    <property type="match status" value="1"/>
</dbReference>
<dbReference type="SUPFAM" id="SSF55874">
    <property type="entry name" value="ATPase domain of HSP90 chaperone/DNA topoisomerase II/histidine kinase"/>
    <property type="match status" value="1"/>
</dbReference>
<dbReference type="InterPro" id="IPR050428">
    <property type="entry name" value="TCS_sensor_his_kinase"/>
</dbReference>
<evidence type="ECO:0000256" key="1">
    <source>
        <dbReference type="ARBA" id="ARBA00000085"/>
    </source>
</evidence>
<keyword evidence="5" id="KW-0808">Transferase</keyword>
<dbReference type="CDD" id="cd06225">
    <property type="entry name" value="HAMP"/>
    <property type="match status" value="1"/>
</dbReference>
<keyword evidence="8 12" id="KW-1133">Transmembrane helix</keyword>
<dbReference type="PANTHER" id="PTHR45436:SF5">
    <property type="entry name" value="SENSOR HISTIDINE KINASE TRCS"/>
    <property type="match status" value="1"/>
</dbReference>
<keyword evidence="7" id="KW-0418">Kinase</keyword>
<dbReference type="Gene3D" id="6.10.340.10">
    <property type="match status" value="1"/>
</dbReference>
<dbReference type="InterPro" id="IPR004358">
    <property type="entry name" value="Sig_transdc_His_kin-like_C"/>
</dbReference>
<name>A0A367FLK6_9ACTN</name>
<evidence type="ECO:0000256" key="12">
    <source>
        <dbReference type="SAM" id="Phobius"/>
    </source>
</evidence>
<dbReference type="PROSITE" id="PS50885">
    <property type="entry name" value="HAMP"/>
    <property type="match status" value="1"/>
</dbReference>
<feature type="compositionally biased region" description="Pro residues" evidence="11">
    <location>
        <begin position="109"/>
        <end position="131"/>
    </location>
</feature>
<reference evidence="15 16" key="1">
    <citation type="submission" date="2018-06" db="EMBL/GenBank/DDBJ databases">
        <title>Sphaerisporangium craniellae sp. nov., isolated from a marine sponge in the South China Sea.</title>
        <authorList>
            <person name="Li L."/>
        </authorList>
    </citation>
    <scope>NUCLEOTIDE SEQUENCE [LARGE SCALE GENOMIC DNA]</scope>
    <source>
        <strain evidence="15 16">CCTCC AA 208026</strain>
    </source>
</reference>
<accession>A0A367FLK6</accession>
<evidence type="ECO:0000259" key="14">
    <source>
        <dbReference type="PROSITE" id="PS50885"/>
    </source>
</evidence>
<evidence type="ECO:0000256" key="4">
    <source>
        <dbReference type="ARBA" id="ARBA00022553"/>
    </source>
</evidence>
<organism evidence="15 16">
    <name type="scientific">Sphaerisporangium album</name>
    <dbReference type="NCBI Taxonomy" id="509200"/>
    <lineage>
        <taxon>Bacteria</taxon>
        <taxon>Bacillati</taxon>
        <taxon>Actinomycetota</taxon>
        <taxon>Actinomycetes</taxon>
        <taxon>Streptosporangiales</taxon>
        <taxon>Streptosporangiaceae</taxon>
        <taxon>Sphaerisporangium</taxon>
    </lineage>
</organism>
<dbReference type="SMART" id="SM00304">
    <property type="entry name" value="HAMP"/>
    <property type="match status" value="1"/>
</dbReference>
<dbReference type="SUPFAM" id="SSF47384">
    <property type="entry name" value="Homodimeric domain of signal transducing histidine kinase"/>
    <property type="match status" value="1"/>
</dbReference>
<proteinExistence type="predicted"/>
<evidence type="ECO:0000313" key="15">
    <source>
        <dbReference type="EMBL" id="RCG30702.1"/>
    </source>
</evidence>
<dbReference type="GO" id="GO:0005886">
    <property type="term" value="C:plasma membrane"/>
    <property type="evidence" value="ECO:0007669"/>
    <property type="project" value="UniProtKB-SubCell"/>
</dbReference>
<dbReference type="SMART" id="SM00387">
    <property type="entry name" value="HATPase_c"/>
    <property type="match status" value="1"/>
</dbReference>
<dbReference type="InterPro" id="IPR003660">
    <property type="entry name" value="HAMP_dom"/>
</dbReference>
<dbReference type="Pfam" id="PF00512">
    <property type="entry name" value="HisKA"/>
    <property type="match status" value="1"/>
</dbReference>